<accession>A0A5A7R4J5</accession>
<name>A0A5A7R4J5_STRAF</name>
<dbReference type="EMBL" id="BKCP01010403">
    <property type="protein sequence ID" value="GER52683.1"/>
    <property type="molecule type" value="Genomic_DNA"/>
</dbReference>
<reference evidence="3" key="1">
    <citation type="journal article" date="2019" name="Curr. Biol.">
        <title>Genome Sequence of Striga asiatica Provides Insight into the Evolution of Plant Parasitism.</title>
        <authorList>
            <person name="Yoshida S."/>
            <person name="Kim S."/>
            <person name="Wafula E.K."/>
            <person name="Tanskanen J."/>
            <person name="Kim Y.M."/>
            <person name="Honaas L."/>
            <person name="Yang Z."/>
            <person name="Spallek T."/>
            <person name="Conn C.E."/>
            <person name="Ichihashi Y."/>
            <person name="Cheong K."/>
            <person name="Cui S."/>
            <person name="Der J.P."/>
            <person name="Gundlach H."/>
            <person name="Jiao Y."/>
            <person name="Hori C."/>
            <person name="Ishida J.K."/>
            <person name="Kasahara H."/>
            <person name="Kiba T."/>
            <person name="Kim M.S."/>
            <person name="Koo N."/>
            <person name="Laohavisit A."/>
            <person name="Lee Y.H."/>
            <person name="Lumba S."/>
            <person name="McCourt P."/>
            <person name="Mortimer J.C."/>
            <person name="Mutuku J.M."/>
            <person name="Nomura T."/>
            <person name="Sasaki-Sekimoto Y."/>
            <person name="Seto Y."/>
            <person name="Wang Y."/>
            <person name="Wakatake T."/>
            <person name="Sakakibara H."/>
            <person name="Demura T."/>
            <person name="Yamaguchi S."/>
            <person name="Yoneyama K."/>
            <person name="Manabe R.I."/>
            <person name="Nelson D.C."/>
            <person name="Schulman A.H."/>
            <person name="Timko M.P."/>
            <person name="dePamphilis C.W."/>
            <person name="Choi D."/>
            <person name="Shirasu K."/>
        </authorList>
    </citation>
    <scope>NUCLEOTIDE SEQUENCE [LARGE SCALE GENOMIC DNA]</scope>
    <source>
        <strain evidence="3">cv. UVA1</strain>
    </source>
</reference>
<feature type="non-terminal residue" evidence="2">
    <location>
        <position position="178"/>
    </location>
</feature>
<feature type="compositionally biased region" description="Polar residues" evidence="1">
    <location>
        <begin position="80"/>
        <end position="92"/>
    </location>
</feature>
<feature type="region of interest" description="Disordered" evidence="1">
    <location>
        <begin position="1"/>
        <end position="26"/>
    </location>
</feature>
<keyword evidence="3" id="KW-1185">Reference proteome</keyword>
<proteinExistence type="predicted"/>
<evidence type="ECO:0000313" key="2">
    <source>
        <dbReference type="EMBL" id="GER52683.1"/>
    </source>
</evidence>
<feature type="compositionally biased region" description="Low complexity" evidence="1">
    <location>
        <begin position="93"/>
        <end position="114"/>
    </location>
</feature>
<organism evidence="2 3">
    <name type="scientific">Striga asiatica</name>
    <name type="common">Asiatic witchweed</name>
    <name type="synonym">Buchnera asiatica</name>
    <dbReference type="NCBI Taxonomy" id="4170"/>
    <lineage>
        <taxon>Eukaryota</taxon>
        <taxon>Viridiplantae</taxon>
        <taxon>Streptophyta</taxon>
        <taxon>Embryophyta</taxon>
        <taxon>Tracheophyta</taxon>
        <taxon>Spermatophyta</taxon>
        <taxon>Magnoliopsida</taxon>
        <taxon>eudicotyledons</taxon>
        <taxon>Gunneridae</taxon>
        <taxon>Pentapetalae</taxon>
        <taxon>asterids</taxon>
        <taxon>lamiids</taxon>
        <taxon>Lamiales</taxon>
        <taxon>Orobanchaceae</taxon>
        <taxon>Buchnereae</taxon>
        <taxon>Striga</taxon>
    </lineage>
</organism>
<evidence type="ECO:0000256" key="1">
    <source>
        <dbReference type="SAM" id="MobiDB-lite"/>
    </source>
</evidence>
<dbReference type="AlphaFoldDB" id="A0A5A7R4J5"/>
<protein>
    <submittedName>
        <fullName evidence="2">Serum response factor-binding protein 1</fullName>
    </submittedName>
</protein>
<feature type="compositionally biased region" description="Polar residues" evidence="1">
    <location>
        <begin position="7"/>
        <end position="19"/>
    </location>
</feature>
<evidence type="ECO:0000313" key="3">
    <source>
        <dbReference type="Proteomes" id="UP000325081"/>
    </source>
</evidence>
<sequence>MKKLLSKNLSTNYSSQSALKSLPIPHNLQRSRFPSAAECEGNFYHSLANPNSSHPQMKHKAEKSKQPLFPYTSIPPPSSAPTHSTQTNHSSINSQTRNNPTTTTPTANSVATDTSKITVNSAAVDGAGDGRRESKGRRSRSGGEPPLAARCRPSGRGGLGFCVERINEGFKEHILELE</sequence>
<comment type="caution">
    <text evidence="2">The sequence shown here is derived from an EMBL/GenBank/DDBJ whole genome shotgun (WGS) entry which is preliminary data.</text>
</comment>
<feature type="region of interest" description="Disordered" evidence="1">
    <location>
        <begin position="43"/>
        <end position="157"/>
    </location>
</feature>
<dbReference type="Proteomes" id="UP000325081">
    <property type="component" value="Unassembled WGS sequence"/>
</dbReference>
<gene>
    <name evidence="2" type="ORF">STAS_30153</name>
</gene>